<dbReference type="InterPro" id="IPR001680">
    <property type="entry name" value="WD40_rpt"/>
</dbReference>
<organism evidence="6 7">
    <name type="scientific">Mesorhabditis spiculigera</name>
    <dbReference type="NCBI Taxonomy" id="96644"/>
    <lineage>
        <taxon>Eukaryota</taxon>
        <taxon>Metazoa</taxon>
        <taxon>Ecdysozoa</taxon>
        <taxon>Nematoda</taxon>
        <taxon>Chromadorea</taxon>
        <taxon>Rhabditida</taxon>
        <taxon>Rhabditina</taxon>
        <taxon>Rhabditomorpha</taxon>
        <taxon>Rhabditoidea</taxon>
        <taxon>Rhabditidae</taxon>
        <taxon>Mesorhabditinae</taxon>
        <taxon>Mesorhabditis</taxon>
    </lineage>
</organism>
<dbReference type="InterPro" id="IPR040324">
    <property type="entry name" value="WDR44/Dgr2"/>
</dbReference>
<evidence type="ECO:0000256" key="4">
    <source>
        <dbReference type="PROSITE-ProRule" id="PRU00221"/>
    </source>
</evidence>
<comment type="caution">
    <text evidence="6">The sequence shown here is derived from an EMBL/GenBank/DDBJ whole genome shotgun (WGS) entry which is preliminary data.</text>
</comment>
<protein>
    <recommendedName>
        <fullName evidence="1">WD repeat-containing protein 44</fullName>
    </recommendedName>
</protein>
<keyword evidence="3" id="KW-0677">Repeat</keyword>
<dbReference type="InterPro" id="IPR015943">
    <property type="entry name" value="WD40/YVTN_repeat-like_dom_sf"/>
</dbReference>
<dbReference type="PANTHER" id="PTHR14221:SF0">
    <property type="entry name" value="WD REPEAT-CONTAINING PROTEIN 44"/>
    <property type="match status" value="1"/>
</dbReference>
<keyword evidence="2 4" id="KW-0853">WD repeat</keyword>
<feature type="region of interest" description="Disordered" evidence="5">
    <location>
        <begin position="68"/>
        <end position="104"/>
    </location>
</feature>
<dbReference type="Proteomes" id="UP001177023">
    <property type="component" value="Unassembled WGS sequence"/>
</dbReference>
<dbReference type="EMBL" id="CATQJA010002665">
    <property type="protein sequence ID" value="CAJ0583048.1"/>
    <property type="molecule type" value="Genomic_DNA"/>
</dbReference>
<feature type="non-terminal residue" evidence="6">
    <location>
        <position position="232"/>
    </location>
</feature>
<gene>
    <name evidence="6" type="ORF">MSPICULIGERA_LOCUS21166</name>
</gene>
<evidence type="ECO:0000256" key="5">
    <source>
        <dbReference type="SAM" id="MobiDB-lite"/>
    </source>
</evidence>
<dbReference type="PANTHER" id="PTHR14221">
    <property type="entry name" value="WD REPEAT DOMAIN 44"/>
    <property type="match status" value="1"/>
</dbReference>
<reference evidence="6" key="1">
    <citation type="submission" date="2023-06" db="EMBL/GenBank/DDBJ databases">
        <authorList>
            <person name="Delattre M."/>
        </authorList>
    </citation>
    <scope>NUCLEOTIDE SEQUENCE</scope>
    <source>
        <strain evidence="6">AF72</strain>
    </source>
</reference>
<feature type="repeat" description="WD" evidence="4">
    <location>
        <begin position="114"/>
        <end position="145"/>
    </location>
</feature>
<dbReference type="PROSITE" id="PS50082">
    <property type="entry name" value="WD_REPEATS_2"/>
    <property type="match status" value="1"/>
</dbReference>
<keyword evidence="7" id="KW-1185">Reference proteome</keyword>
<name>A0AA36DB43_9BILA</name>
<dbReference type="AlphaFoldDB" id="A0AA36DB43"/>
<evidence type="ECO:0000313" key="7">
    <source>
        <dbReference type="Proteomes" id="UP001177023"/>
    </source>
</evidence>
<dbReference type="InterPro" id="IPR036322">
    <property type="entry name" value="WD40_repeat_dom_sf"/>
</dbReference>
<proteinExistence type="predicted"/>
<evidence type="ECO:0000256" key="1">
    <source>
        <dbReference type="ARBA" id="ARBA00021207"/>
    </source>
</evidence>
<dbReference type="SMART" id="SM00320">
    <property type="entry name" value="WD40"/>
    <property type="match status" value="1"/>
</dbReference>
<dbReference type="Gene3D" id="2.130.10.10">
    <property type="entry name" value="YVTN repeat-like/Quinoprotein amine dehydrogenase"/>
    <property type="match status" value="1"/>
</dbReference>
<dbReference type="SUPFAM" id="SSF50978">
    <property type="entry name" value="WD40 repeat-like"/>
    <property type="match status" value="1"/>
</dbReference>
<feature type="compositionally biased region" description="Acidic residues" evidence="5">
    <location>
        <begin position="69"/>
        <end position="83"/>
    </location>
</feature>
<dbReference type="PROSITE" id="PS50294">
    <property type="entry name" value="WD_REPEATS_REGION"/>
    <property type="match status" value="1"/>
</dbReference>
<evidence type="ECO:0000313" key="6">
    <source>
        <dbReference type="EMBL" id="CAJ0583048.1"/>
    </source>
</evidence>
<sequence>MVLQASHQQPSNRRDRLRGLRKQMKEELGHRGRRKARQLKTRAARRSLFTFISMPGFSILGSRNRLSEDCDAEDTGDESEEQGDPSQTDGHSTENSKKGPFTTLNTPSVVQEIKAEHTGAVWVVRFSVCGRLMATAGQDTIIRIWVAKAHVRHFEALRDRYMKRADCPPEDMFERAMSDSEVFRAPSSVDAESDHNYLQPIRLKIGEKDQSCLLFFPFVVLKSHTADTLDLF</sequence>
<accession>A0AA36DB43</accession>
<evidence type="ECO:0000256" key="3">
    <source>
        <dbReference type="ARBA" id="ARBA00022737"/>
    </source>
</evidence>
<evidence type="ECO:0000256" key="2">
    <source>
        <dbReference type="ARBA" id="ARBA00022574"/>
    </source>
</evidence>